<dbReference type="InterPro" id="IPR011598">
    <property type="entry name" value="bHLH_dom"/>
</dbReference>
<keyword evidence="4" id="KW-0804">Transcription</keyword>
<feature type="region of interest" description="Disordered" evidence="6">
    <location>
        <begin position="24"/>
        <end position="152"/>
    </location>
</feature>
<dbReference type="InterPro" id="IPR036638">
    <property type="entry name" value="HLH_DNA-bd_sf"/>
</dbReference>
<evidence type="ECO:0000313" key="8">
    <source>
        <dbReference type="EMBL" id="RKP37795.1"/>
    </source>
</evidence>
<evidence type="ECO:0000256" key="1">
    <source>
        <dbReference type="ARBA" id="ARBA00004123"/>
    </source>
</evidence>
<reference evidence="9" key="1">
    <citation type="journal article" date="2018" name="Nat. Microbiol.">
        <title>Leveraging single-cell genomics to expand the fungal tree of life.</title>
        <authorList>
            <person name="Ahrendt S.R."/>
            <person name="Quandt C.A."/>
            <person name="Ciobanu D."/>
            <person name="Clum A."/>
            <person name="Salamov A."/>
            <person name="Andreopoulos B."/>
            <person name="Cheng J.F."/>
            <person name="Woyke T."/>
            <person name="Pelin A."/>
            <person name="Henrissat B."/>
            <person name="Reynolds N.K."/>
            <person name="Benny G.L."/>
            <person name="Smith M.E."/>
            <person name="James T.Y."/>
            <person name="Grigoriev I.V."/>
        </authorList>
    </citation>
    <scope>NUCLEOTIDE SEQUENCE [LARGE SCALE GENOMIC DNA]</scope>
    <source>
        <strain evidence="9">RSA 468</strain>
    </source>
</reference>
<evidence type="ECO:0000259" key="7">
    <source>
        <dbReference type="PROSITE" id="PS50888"/>
    </source>
</evidence>
<gene>
    <name evidence="8" type="ORF">BJ085DRAFT_40871</name>
</gene>
<dbReference type="GO" id="GO:0000978">
    <property type="term" value="F:RNA polymerase II cis-regulatory region sequence-specific DNA binding"/>
    <property type="evidence" value="ECO:0007669"/>
    <property type="project" value="TreeGrafter"/>
</dbReference>
<dbReference type="PANTHER" id="PTHR15741">
    <property type="entry name" value="BASIC HELIX-LOOP-HELIX ZIP TRANSCRIPTION FACTOR"/>
    <property type="match status" value="1"/>
</dbReference>
<accession>A0A4P9ZVZ7</accession>
<evidence type="ECO:0000256" key="4">
    <source>
        <dbReference type="ARBA" id="ARBA00023163"/>
    </source>
</evidence>
<dbReference type="GO" id="GO:0005634">
    <property type="term" value="C:nucleus"/>
    <property type="evidence" value="ECO:0007669"/>
    <property type="project" value="UniProtKB-SubCell"/>
</dbReference>
<keyword evidence="5" id="KW-0539">Nucleus</keyword>
<comment type="subcellular location">
    <subcellularLocation>
        <location evidence="1">Nucleus</location>
    </subcellularLocation>
</comment>
<dbReference type="PANTHER" id="PTHR15741:SF27">
    <property type="entry name" value="TRANSCRIPTION FACTOR AP-4"/>
    <property type="match status" value="1"/>
</dbReference>
<feature type="compositionally biased region" description="Low complexity" evidence="6">
    <location>
        <begin position="115"/>
        <end position="138"/>
    </location>
</feature>
<protein>
    <recommendedName>
        <fullName evidence="7">BHLH domain-containing protein</fullName>
    </recommendedName>
</protein>
<dbReference type="OrthoDB" id="5778525at2759"/>
<dbReference type="Proteomes" id="UP000268162">
    <property type="component" value="Unassembled WGS sequence"/>
</dbReference>
<evidence type="ECO:0000256" key="6">
    <source>
        <dbReference type="SAM" id="MobiDB-lite"/>
    </source>
</evidence>
<dbReference type="PROSITE" id="PS50888">
    <property type="entry name" value="BHLH"/>
    <property type="match status" value="1"/>
</dbReference>
<dbReference type="InterPro" id="IPR052207">
    <property type="entry name" value="Max-like/E-box_TFs"/>
</dbReference>
<keyword evidence="3" id="KW-0238">DNA-binding</keyword>
<feature type="compositionally biased region" description="Polar residues" evidence="6">
    <location>
        <begin position="68"/>
        <end position="80"/>
    </location>
</feature>
<dbReference type="GO" id="GO:0046983">
    <property type="term" value="F:protein dimerization activity"/>
    <property type="evidence" value="ECO:0007669"/>
    <property type="project" value="InterPro"/>
</dbReference>
<dbReference type="EMBL" id="ML002445">
    <property type="protein sequence ID" value="RKP37795.1"/>
    <property type="molecule type" value="Genomic_DNA"/>
</dbReference>
<dbReference type="Gene3D" id="4.10.280.10">
    <property type="entry name" value="Helix-loop-helix DNA-binding domain"/>
    <property type="match status" value="1"/>
</dbReference>
<keyword evidence="2" id="KW-0805">Transcription regulation</keyword>
<dbReference type="SUPFAM" id="SSF47459">
    <property type="entry name" value="HLH, helix-loop-helix DNA-binding domain"/>
    <property type="match status" value="1"/>
</dbReference>
<evidence type="ECO:0000256" key="2">
    <source>
        <dbReference type="ARBA" id="ARBA00023015"/>
    </source>
</evidence>
<keyword evidence="9" id="KW-1185">Reference proteome</keyword>
<feature type="compositionally biased region" description="Low complexity" evidence="6">
    <location>
        <begin position="86"/>
        <end position="101"/>
    </location>
</feature>
<sequence length="249" mass="26537">MNNSFADLLSAEDLDSVYGVLDELGHSPELDDNSGYNVPAGQASTTPSTDFFAPPDASLPSPGLYMPTGQTFTSFWTPQNDPAVLSSTGTTSNSSSSASGGEPANCDPAASTGHSLNPSGASSPSPASSPQSQAALANTQSNKSASAGLRRKELLTEEEKKANHIYSEQKRRQNIKVGLDDLCVTVPALQERKRLEDQAKLENTKLSVKLALGEATILEESLNYTRALDHDIQMMDAEIKQIQQLLKPQ</sequence>
<evidence type="ECO:0000256" key="3">
    <source>
        <dbReference type="ARBA" id="ARBA00023125"/>
    </source>
</evidence>
<evidence type="ECO:0000256" key="5">
    <source>
        <dbReference type="ARBA" id="ARBA00023242"/>
    </source>
</evidence>
<name>A0A4P9ZVZ7_9FUNG</name>
<dbReference type="GO" id="GO:0000981">
    <property type="term" value="F:DNA-binding transcription factor activity, RNA polymerase II-specific"/>
    <property type="evidence" value="ECO:0007669"/>
    <property type="project" value="TreeGrafter"/>
</dbReference>
<dbReference type="STRING" id="215637.A0A4P9ZVZ7"/>
<dbReference type="Pfam" id="PF00010">
    <property type="entry name" value="HLH"/>
    <property type="match status" value="1"/>
</dbReference>
<proteinExistence type="predicted"/>
<dbReference type="AlphaFoldDB" id="A0A4P9ZVZ7"/>
<evidence type="ECO:0000313" key="9">
    <source>
        <dbReference type="Proteomes" id="UP000268162"/>
    </source>
</evidence>
<feature type="domain" description="BHLH" evidence="7">
    <location>
        <begin position="159"/>
        <end position="228"/>
    </location>
</feature>
<organism evidence="8 9">
    <name type="scientific">Dimargaris cristalligena</name>
    <dbReference type="NCBI Taxonomy" id="215637"/>
    <lineage>
        <taxon>Eukaryota</taxon>
        <taxon>Fungi</taxon>
        <taxon>Fungi incertae sedis</taxon>
        <taxon>Zoopagomycota</taxon>
        <taxon>Kickxellomycotina</taxon>
        <taxon>Dimargaritomycetes</taxon>
        <taxon>Dimargaritales</taxon>
        <taxon>Dimargaritaceae</taxon>
        <taxon>Dimargaris</taxon>
    </lineage>
</organism>